<dbReference type="GO" id="GO:0007015">
    <property type="term" value="P:actin filament organization"/>
    <property type="evidence" value="ECO:0000318"/>
    <property type="project" value="GO_Central"/>
</dbReference>
<dbReference type="GO" id="GO:0051015">
    <property type="term" value="F:actin filament binding"/>
    <property type="evidence" value="ECO:0000318"/>
    <property type="project" value="GO_Central"/>
</dbReference>
<dbReference type="CDD" id="cd00124">
    <property type="entry name" value="MYSc"/>
    <property type="match status" value="1"/>
</dbReference>
<proteinExistence type="inferred from homology"/>
<dbReference type="SMART" id="SM00242">
    <property type="entry name" value="MYSc"/>
    <property type="match status" value="1"/>
</dbReference>
<dbReference type="InParanoid" id="A9UY91"/>
<dbReference type="eggNOG" id="KOG4229">
    <property type="taxonomic scope" value="Eukaryota"/>
</dbReference>
<dbReference type="OMA" id="IKPNEYQ"/>
<feature type="domain" description="Myosin motor" evidence="11">
    <location>
        <begin position="15"/>
        <end position="715"/>
    </location>
</feature>
<evidence type="ECO:0000259" key="11">
    <source>
        <dbReference type="PROSITE" id="PS51456"/>
    </source>
</evidence>
<evidence type="ECO:0000313" key="13">
    <source>
        <dbReference type="Proteomes" id="UP000001357"/>
    </source>
</evidence>
<keyword evidence="3" id="KW-0963">Cytoplasm</keyword>
<dbReference type="KEGG" id="mbr:MONBRDRAFT_20878"/>
<evidence type="ECO:0000256" key="8">
    <source>
        <dbReference type="ARBA" id="ARBA00023273"/>
    </source>
</evidence>
<keyword evidence="5 9" id="KW-0518">Myosin</keyword>
<keyword evidence="9" id="KW-0547">Nucleotide-binding</keyword>
<evidence type="ECO:0000256" key="4">
    <source>
        <dbReference type="ARBA" id="ARBA00022737"/>
    </source>
</evidence>
<dbReference type="GO" id="GO:0016020">
    <property type="term" value="C:membrane"/>
    <property type="evidence" value="ECO:0000318"/>
    <property type="project" value="GO_Central"/>
</dbReference>
<dbReference type="PANTHER" id="PTHR46256:SF5">
    <property type="entry name" value="MYOSIN-IIIB-LIKE"/>
    <property type="match status" value="1"/>
</dbReference>
<keyword evidence="6 9" id="KW-0505">Motor protein</keyword>
<dbReference type="Gene3D" id="1.20.120.720">
    <property type="entry name" value="Myosin VI head, motor domain, U50 subdomain"/>
    <property type="match status" value="1"/>
</dbReference>
<evidence type="ECO:0000256" key="7">
    <source>
        <dbReference type="ARBA" id="ARBA00023212"/>
    </source>
</evidence>
<feature type="region of interest" description="Disordered" evidence="10">
    <location>
        <begin position="547"/>
        <end position="567"/>
    </location>
</feature>
<evidence type="ECO:0000256" key="2">
    <source>
        <dbReference type="ARBA" id="ARBA00004316"/>
    </source>
</evidence>
<dbReference type="Gene3D" id="1.20.5.4820">
    <property type="match status" value="1"/>
</dbReference>
<feature type="compositionally biased region" description="Basic residues" evidence="10">
    <location>
        <begin position="551"/>
        <end position="560"/>
    </location>
</feature>
<evidence type="ECO:0000256" key="9">
    <source>
        <dbReference type="PROSITE-ProRule" id="PRU00782"/>
    </source>
</evidence>
<organism evidence="12 13">
    <name type="scientific">Monosiga brevicollis</name>
    <name type="common">Choanoflagellate</name>
    <dbReference type="NCBI Taxonomy" id="81824"/>
    <lineage>
        <taxon>Eukaryota</taxon>
        <taxon>Choanoflagellata</taxon>
        <taxon>Craspedida</taxon>
        <taxon>Salpingoecidae</taxon>
        <taxon>Monosiga</taxon>
    </lineage>
</organism>
<dbReference type="PROSITE" id="PS51456">
    <property type="entry name" value="MYOSIN_MOTOR"/>
    <property type="match status" value="1"/>
</dbReference>
<sequence>MARRAALGGHAVAPGQCDNLTALADLNEDTLLKELEIRYNRDVIYTYVGEILVAVNPYFRIPELYDQSQKLKYRGGIDRESLPPHIFAVADAAVSALQSTGKNQVCVISGESGAGKTESAKLFLQHIIDLSAGSETEGIADKIIAVNPLLEAFGNASTLMNDNSSRFGKYLDLQFTENFTVRGALITEYLLEKSRVTYQADGEQNFHIFYYIFAGLDASAKAQYELGSAEDHGYINGNAEALAFIGTKECRDMWQEVSACFDLVGFSQGEKDNLFAILSGVLWLGDVLFDGEDHASIVSPSSILEAACNQLGLEVGVMEAALVEQILITGGEETTKALRTDQAVDVRDATAKALYGRAFTWIIKRVNSLTGPKGRGTGQIISFLDIFGFEHFDDNSLEQLCINLANEQLQSFFNSHIFQMELDEYKKEGIDGSQVSFTDNQATLDMLLSRRPPGILAIMDEQAIMPRSTDQTMVEKFHETFGSHSSYIKPRSNDAIFTIRHYAGDVCYNADGFLEKNRDTLAMDVLGALRMSENSLVRELFDGDADDAKAAKGKRGKRGGGRGLSRNNMRMSVKKARAAEAKKQRKSVGATFKESLEKLMTSLNSSAPHFIRCIKPNQSKQKHMYADQLVKNQLRYTGMLETTRIRKEGYAVRPTFEDFLHRYMPLTFAWGIGQSANAGACRMLLEKAKLKDWQIGKTKVFLRYYHPDELNDLVKPIAGAAAVLQKVTRGFLGRREVQKLMAEKQR</sequence>
<dbReference type="Gene3D" id="1.10.10.820">
    <property type="match status" value="1"/>
</dbReference>
<keyword evidence="9" id="KW-0009">Actin-binding</keyword>
<evidence type="ECO:0000256" key="3">
    <source>
        <dbReference type="ARBA" id="ARBA00022490"/>
    </source>
</evidence>
<dbReference type="InterPro" id="IPR001609">
    <property type="entry name" value="Myosin_head_motor_dom-like"/>
</dbReference>
<dbReference type="Proteomes" id="UP000001357">
    <property type="component" value="Unassembled WGS sequence"/>
</dbReference>
<dbReference type="InterPro" id="IPR052409">
    <property type="entry name" value="Myosin-III_kinase_activity"/>
</dbReference>
<dbReference type="GO" id="GO:0015629">
    <property type="term" value="C:actin cytoskeleton"/>
    <property type="evidence" value="ECO:0000318"/>
    <property type="project" value="GO_Central"/>
</dbReference>
<gene>
    <name evidence="12" type="ORF">MONBRDRAFT_20878</name>
</gene>
<evidence type="ECO:0000256" key="5">
    <source>
        <dbReference type="ARBA" id="ARBA00023123"/>
    </source>
</evidence>
<dbReference type="AlphaFoldDB" id="A9UY91"/>
<dbReference type="PANTHER" id="PTHR46256">
    <property type="entry name" value="AGAP011099-PA"/>
    <property type="match status" value="1"/>
</dbReference>
<feature type="non-terminal residue" evidence="12">
    <location>
        <position position="746"/>
    </location>
</feature>
<dbReference type="GO" id="GO:0005737">
    <property type="term" value="C:cytoplasm"/>
    <property type="evidence" value="ECO:0000318"/>
    <property type="project" value="GO_Central"/>
</dbReference>
<dbReference type="GO" id="GO:0042995">
    <property type="term" value="C:cell projection"/>
    <property type="evidence" value="ECO:0007669"/>
    <property type="project" value="UniProtKB-SubCell"/>
</dbReference>
<comment type="subcellular location">
    <subcellularLocation>
        <location evidence="2">Cell projection</location>
    </subcellularLocation>
    <subcellularLocation>
        <location evidence="1">Cytoplasm</location>
        <location evidence="1">Cytoskeleton</location>
    </subcellularLocation>
</comment>
<dbReference type="SUPFAM" id="SSF52540">
    <property type="entry name" value="P-loop containing nucleoside triphosphate hydrolases"/>
    <property type="match status" value="1"/>
</dbReference>
<protein>
    <recommendedName>
        <fullName evidence="11">Myosin motor domain-containing protein</fullName>
    </recommendedName>
</protein>
<keyword evidence="13" id="KW-1185">Reference proteome</keyword>
<keyword evidence="8" id="KW-0966">Cell projection</keyword>
<evidence type="ECO:0000256" key="10">
    <source>
        <dbReference type="SAM" id="MobiDB-lite"/>
    </source>
</evidence>
<dbReference type="RefSeq" id="XP_001745239.1">
    <property type="nucleotide sequence ID" value="XM_001745187.1"/>
</dbReference>
<dbReference type="PRINTS" id="PR00193">
    <property type="entry name" value="MYOSINHEAVY"/>
</dbReference>
<dbReference type="Pfam" id="PF00063">
    <property type="entry name" value="Myosin_head"/>
    <property type="match status" value="1"/>
</dbReference>
<keyword evidence="4" id="KW-0677">Repeat</keyword>
<accession>A9UY91</accession>
<evidence type="ECO:0000256" key="1">
    <source>
        <dbReference type="ARBA" id="ARBA00004245"/>
    </source>
</evidence>
<dbReference type="STRING" id="81824.A9UY91"/>
<keyword evidence="9" id="KW-0067">ATP-binding</keyword>
<comment type="similarity">
    <text evidence="9">Belongs to the TRAFAC class myosin-kinesin ATPase superfamily. Myosin family.</text>
</comment>
<dbReference type="GO" id="GO:0016459">
    <property type="term" value="C:myosin complex"/>
    <property type="evidence" value="ECO:0007669"/>
    <property type="project" value="UniProtKB-KW"/>
</dbReference>
<feature type="region of interest" description="Actin-binding" evidence="9">
    <location>
        <begin position="596"/>
        <end position="618"/>
    </location>
</feature>
<dbReference type="GeneID" id="5890602"/>
<keyword evidence="7" id="KW-0206">Cytoskeleton</keyword>
<dbReference type="GO" id="GO:0000146">
    <property type="term" value="F:microfilament motor activity"/>
    <property type="evidence" value="ECO:0000318"/>
    <property type="project" value="GO_Central"/>
</dbReference>
<dbReference type="GO" id="GO:0005524">
    <property type="term" value="F:ATP binding"/>
    <property type="evidence" value="ECO:0007669"/>
    <property type="project" value="UniProtKB-UniRule"/>
</dbReference>
<feature type="binding site" evidence="9">
    <location>
        <begin position="110"/>
        <end position="117"/>
    </location>
    <ligand>
        <name>ATP</name>
        <dbReference type="ChEBI" id="CHEBI:30616"/>
    </ligand>
</feature>
<dbReference type="InterPro" id="IPR027417">
    <property type="entry name" value="P-loop_NTPase"/>
</dbReference>
<dbReference type="EMBL" id="CH991549">
    <property type="protein sequence ID" value="EDQ89817.1"/>
    <property type="molecule type" value="Genomic_DNA"/>
</dbReference>
<dbReference type="PROSITE" id="PS50096">
    <property type="entry name" value="IQ"/>
    <property type="match status" value="1"/>
</dbReference>
<name>A9UY91_MONBE</name>
<dbReference type="InterPro" id="IPR036961">
    <property type="entry name" value="Kinesin_motor_dom_sf"/>
</dbReference>
<reference evidence="12 13" key="1">
    <citation type="journal article" date="2008" name="Nature">
        <title>The genome of the choanoflagellate Monosiga brevicollis and the origin of metazoans.</title>
        <authorList>
            <consortium name="JGI Sequencing"/>
            <person name="King N."/>
            <person name="Westbrook M.J."/>
            <person name="Young S.L."/>
            <person name="Kuo A."/>
            <person name="Abedin M."/>
            <person name="Chapman J."/>
            <person name="Fairclough S."/>
            <person name="Hellsten U."/>
            <person name="Isogai Y."/>
            <person name="Letunic I."/>
            <person name="Marr M."/>
            <person name="Pincus D."/>
            <person name="Putnam N."/>
            <person name="Rokas A."/>
            <person name="Wright K.J."/>
            <person name="Zuzow R."/>
            <person name="Dirks W."/>
            <person name="Good M."/>
            <person name="Goodstein D."/>
            <person name="Lemons D."/>
            <person name="Li W."/>
            <person name="Lyons J.B."/>
            <person name="Morris A."/>
            <person name="Nichols S."/>
            <person name="Richter D.J."/>
            <person name="Salamov A."/>
            <person name="Bork P."/>
            <person name="Lim W.A."/>
            <person name="Manning G."/>
            <person name="Miller W.T."/>
            <person name="McGinnis W."/>
            <person name="Shapiro H."/>
            <person name="Tjian R."/>
            <person name="Grigoriev I.V."/>
            <person name="Rokhsar D."/>
        </authorList>
    </citation>
    <scope>NUCLEOTIDE SEQUENCE [LARGE SCALE GENOMIC DNA]</scope>
    <source>
        <strain evidence="13">MX1 / ATCC 50154</strain>
    </source>
</reference>
<evidence type="ECO:0000256" key="6">
    <source>
        <dbReference type="ARBA" id="ARBA00023175"/>
    </source>
</evidence>
<dbReference type="Gene3D" id="1.20.58.530">
    <property type="match status" value="1"/>
</dbReference>
<evidence type="ECO:0000313" key="12">
    <source>
        <dbReference type="EMBL" id="EDQ89817.1"/>
    </source>
</evidence>
<dbReference type="Gene3D" id="3.40.850.10">
    <property type="entry name" value="Kinesin motor domain"/>
    <property type="match status" value="1"/>
</dbReference>